<name>A0A1W6N5Q0_9PROT</name>
<dbReference type="EMBL" id="CP008743">
    <property type="protein sequence ID" value="ARN85193.1"/>
    <property type="molecule type" value="Genomic_DNA"/>
</dbReference>
<dbReference type="InterPro" id="IPR011990">
    <property type="entry name" value="TPR-like_helical_dom_sf"/>
</dbReference>
<gene>
    <name evidence="2" type="ORF">GQ61_07755</name>
</gene>
<keyword evidence="1" id="KW-0732">Signal</keyword>
<dbReference type="Gene3D" id="1.25.40.10">
    <property type="entry name" value="Tetratricopeptide repeat domain"/>
    <property type="match status" value="1"/>
</dbReference>
<sequence length="429" mass="48862">MIKKYCMIFLCLANTIKVSASEEILVCSTPPKISRIRSLLDEGTKTANVSKIQEAAKQFMSIESDGDLQVENWSKHSPWPHQTTLKQIIGGLLFFSDDLLDLLKRRENSAYLKRRDILERLKHAASFGHTLAQHFALLALISEHPDETQIQAAITQNMIDLQEAAPHHPFAAYLVGKNYSIPQPNEQHFLKTDMETAKHYLKMAPNIPEAACLLILLNTYQHSERNQRVSLLLALNKTWVEPFIEASYEEEDAQKKELCLQKAAELSPYGKIALAEHYERESRIDEARHLYKVAAHQDVIGGAMALAKAFVGDLEASKGVGSLGKLSPQQKIDSEEWLNFAKVKGHPSALIYFIRLYSHEWKSAKEEAMKQYMASHFLRILEESLAMGLMHVVKFGQRYFPSETLLLLNHYGQSIENRDFALQYLEEIK</sequence>
<dbReference type="Proteomes" id="UP000237351">
    <property type="component" value="Chromosome"/>
</dbReference>
<reference evidence="2 3" key="1">
    <citation type="submission" date="2014-06" db="EMBL/GenBank/DDBJ databases">
        <title>The genome of the endonuclear symbiont Nucleicultrix amoebiphila.</title>
        <authorList>
            <person name="Schulz F."/>
            <person name="Horn M."/>
        </authorList>
    </citation>
    <scope>NUCLEOTIDE SEQUENCE [LARGE SCALE GENOMIC DNA]</scope>
    <source>
        <strain evidence="2 3">FS5</strain>
    </source>
</reference>
<dbReference type="KEGG" id="naf:GQ61_07755"/>
<evidence type="ECO:0000313" key="3">
    <source>
        <dbReference type="Proteomes" id="UP000237351"/>
    </source>
</evidence>
<proteinExistence type="predicted"/>
<evidence type="ECO:0000313" key="2">
    <source>
        <dbReference type="EMBL" id="ARN85193.1"/>
    </source>
</evidence>
<feature type="chain" id="PRO_5012506803" evidence="1">
    <location>
        <begin position="21"/>
        <end position="429"/>
    </location>
</feature>
<evidence type="ECO:0000256" key="1">
    <source>
        <dbReference type="SAM" id="SignalP"/>
    </source>
</evidence>
<dbReference type="AlphaFoldDB" id="A0A1W6N5Q0"/>
<protein>
    <submittedName>
        <fullName evidence="2">Uncharacterized protein</fullName>
    </submittedName>
</protein>
<dbReference type="RefSeq" id="WP_085784738.1">
    <property type="nucleotide sequence ID" value="NZ_CP008743.1"/>
</dbReference>
<organism evidence="2 3">
    <name type="scientific">Candidatus Nucleicultrix amoebiphila FS5</name>
    <dbReference type="NCBI Taxonomy" id="1414854"/>
    <lineage>
        <taxon>Bacteria</taxon>
        <taxon>Pseudomonadati</taxon>
        <taxon>Pseudomonadota</taxon>
        <taxon>Alphaproteobacteria</taxon>
        <taxon>Holosporales</taxon>
        <taxon>Candidatus Nucleicultricaceae</taxon>
        <taxon>Candidatus Nucleicultrix</taxon>
    </lineage>
</organism>
<keyword evidence="3" id="KW-1185">Reference proteome</keyword>
<feature type="signal peptide" evidence="1">
    <location>
        <begin position="1"/>
        <end position="20"/>
    </location>
</feature>
<accession>A0A1W6N5Q0</accession>